<evidence type="ECO:0000256" key="9">
    <source>
        <dbReference type="PIRSR" id="PIRSR000112-3"/>
    </source>
</evidence>
<dbReference type="Pfam" id="PF00465">
    <property type="entry name" value="Fe-ADH"/>
    <property type="match status" value="1"/>
</dbReference>
<feature type="domain" description="Alcohol dehydrogenase iron-type/glycerol dehydrogenase GldA" evidence="10">
    <location>
        <begin position="12"/>
        <end position="155"/>
    </location>
</feature>
<comment type="catalytic activity">
    <reaction evidence="7">
        <text>glycerol + NAD(+) = dihydroxyacetone + NADH + H(+)</text>
        <dbReference type="Rhea" id="RHEA:13769"/>
        <dbReference type="ChEBI" id="CHEBI:15378"/>
        <dbReference type="ChEBI" id="CHEBI:16016"/>
        <dbReference type="ChEBI" id="CHEBI:17754"/>
        <dbReference type="ChEBI" id="CHEBI:57540"/>
        <dbReference type="ChEBI" id="CHEBI:57945"/>
        <dbReference type="EC" id="1.1.1.6"/>
    </reaction>
</comment>
<feature type="binding site" evidence="8">
    <location>
        <position position="283"/>
    </location>
    <ligand>
        <name>glycerol</name>
        <dbReference type="ChEBI" id="CHEBI:17754"/>
    </ligand>
</feature>
<dbReference type="Proteomes" id="UP001055025">
    <property type="component" value="Unassembled WGS sequence"/>
</dbReference>
<keyword evidence="8" id="KW-0862">Zinc</keyword>
<gene>
    <name evidence="11" type="primary">gldA_2</name>
    <name evidence="11" type="ORF">ATOP_15100</name>
</gene>
<dbReference type="PANTHER" id="PTHR43616">
    <property type="entry name" value="GLYCEROL DEHYDROGENASE"/>
    <property type="match status" value="1"/>
</dbReference>
<dbReference type="CDD" id="cd08171">
    <property type="entry name" value="GlyDH-like"/>
    <property type="match status" value="1"/>
</dbReference>
<evidence type="ECO:0000256" key="4">
    <source>
        <dbReference type="ARBA" id="ARBA00037918"/>
    </source>
</evidence>
<evidence type="ECO:0000256" key="8">
    <source>
        <dbReference type="PIRSR" id="PIRSR000112-1"/>
    </source>
</evidence>
<keyword evidence="2" id="KW-0560">Oxidoreductase</keyword>
<sequence length="399" mass="42370">MDRARSEFLPCYTVGTDAYESVASVVSPYGTRAVLIGGRKALAAGEGRLREALAGTGVEVVATEWYGGESSHANARRLAAMEAVAGCDMVFAMGGGRAVDCCKEVAELVARPLFTFPTVASNCAPVTAIGVFYKEDGSADDYFFPSAPPAHCFIDLTVLAQSPDELFWAGVGDALSKGPEVELASRDLVLEATPAMGRAIAATCEGPLFSDSEEALAAKRRGVVTEAFEAVVLDIIVTCGIVSNMTTSMVDPDHAYYYNSSAAHAFYNAWTGISPELVEEHPHGAVVAFGVLVLWAFDGRMDELARYASLNRRLGLPVTLSAIGATAEDVPGIVGRAQATNEWGRAPYGYTAERFGQAVLDADFYGRALEADDPLAEEAARIRVERHAPTPETAVPRRA</sequence>
<feature type="binding site" evidence="9">
    <location>
        <position position="127"/>
    </location>
    <ligand>
        <name>NAD(+)</name>
        <dbReference type="ChEBI" id="CHEBI:57540"/>
    </ligand>
</feature>
<evidence type="ECO:0000259" key="10">
    <source>
        <dbReference type="Pfam" id="PF00465"/>
    </source>
</evidence>
<dbReference type="EMBL" id="BQKC01000001">
    <property type="protein sequence ID" value="GJM55855.1"/>
    <property type="molecule type" value="Genomic_DNA"/>
</dbReference>
<dbReference type="AlphaFoldDB" id="A0AAV5B5R8"/>
<evidence type="ECO:0000256" key="1">
    <source>
        <dbReference type="ARBA" id="ARBA00022723"/>
    </source>
</evidence>
<evidence type="ECO:0000256" key="5">
    <source>
        <dbReference type="ARBA" id="ARBA00039147"/>
    </source>
</evidence>
<evidence type="ECO:0000313" key="12">
    <source>
        <dbReference type="Proteomes" id="UP001055025"/>
    </source>
</evidence>
<feature type="binding site" evidence="8">
    <location>
        <position position="264"/>
    </location>
    <ligand>
        <name>glycerol</name>
        <dbReference type="ChEBI" id="CHEBI:17754"/>
    </ligand>
</feature>
<keyword evidence="1 8" id="KW-0479">Metal-binding</keyword>
<proteinExistence type="predicted"/>
<comment type="pathway">
    <text evidence="4">Polyol metabolism; glycerol fermentation; glycerone phosphate from glycerol (oxidative route): step 1/2.</text>
</comment>
<evidence type="ECO:0000256" key="6">
    <source>
        <dbReference type="ARBA" id="ARBA00040132"/>
    </source>
</evidence>
<feature type="binding site" evidence="9">
    <location>
        <begin position="118"/>
        <end position="121"/>
    </location>
    <ligand>
        <name>NAD(+)</name>
        <dbReference type="ChEBI" id="CHEBI:57540"/>
    </ligand>
</feature>
<organism evidence="11 12">
    <name type="scientific">Granulimonas faecalis</name>
    <dbReference type="NCBI Taxonomy" id="2894155"/>
    <lineage>
        <taxon>Bacteria</taxon>
        <taxon>Bacillati</taxon>
        <taxon>Actinomycetota</taxon>
        <taxon>Coriobacteriia</taxon>
        <taxon>Coriobacteriales</taxon>
        <taxon>Kribbibacteriaceae</taxon>
        <taxon>Granulimonas</taxon>
    </lineage>
</organism>
<dbReference type="GO" id="GO:0008888">
    <property type="term" value="F:glycerol dehydrogenase (NAD+) activity"/>
    <property type="evidence" value="ECO:0007669"/>
    <property type="project" value="UniProtKB-EC"/>
</dbReference>
<evidence type="ECO:0000256" key="2">
    <source>
        <dbReference type="ARBA" id="ARBA00023002"/>
    </source>
</evidence>
<evidence type="ECO:0000256" key="3">
    <source>
        <dbReference type="ARBA" id="ARBA00023027"/>
    </source>
</evidence>
<comment type="caution">
    <text evidence="11">The sequence shown here is derived from an EMBL/GenBank/DDBJ whole genome shotgun (WGS) entry which is preliminary data.</text>
</comment>
<evidence type="ECO:0000256" key="7">
    <source>
        <dbReference type="ARBA" id="ARBA00049006"/>
    </source>
</evidence>
<protein>
    <recommendedName>
        <fullName evidence="6">Glycerol dehydrogenase</fullName>
        <ecNumber evidence="5">1.1.1.6</ecNumber>
    </recommendedName>
</protein>
<accession>A0AAV5B5R8</accession>
<feature type="binding site" evidence="9">
    <location>
        <position position="133"/>
    </location>
    <ligand>
        <name>NAD(+)</name>
        <dbReference type="ChEBI" id="CHEBI:57540"/>
    </ligand>
</feature>
<keyword evidence="12" id="KW-1185">Reference proteome</keyword>
<dbReference type="RefSeq" id="WP_135978300.1">
    <property type="nucleotide sequence ID" value="NZ_BQKC01000001.1"/>
</dbReference>
<feature type="binding site" evidence="9">
    <location>
        <begin position="96"/>
        <end position="100"/>
    </location>
    <ligand>
        <name>NAD(+)</name>
        <dbReference type="ChEBI" id="CHEBI:57540"/>
    </ligand>
</feature>
<dbReference type="InterPro" id="IPR001670">
    <property type="entry name" value="ADH_Fe/GldA"/>
</dbReference>
<dbReference type="PIRSF" id="PIRSF000112">
    <property type="entry name" value="Glycerol_dehydrogenase"/>
    <property type="match status" value="1"/>
</dbReference>
<dbReference type="PANTHER" id="PTHR43616:SF5">
    <property type="entry name" value="GLYCEROL DEHYDROGENASE 1"/>
    <property type="match status" value="1"/>
</dbReference>
<keyword evidence="3 9" id="KW-0520">NAD</keyword>
<dbReference type="Gene3D" id="3.40.50.1970">
    <property type="match status" value="1"/>
</dbReference>
<reference evidence="11" key="1">
    <citation type="journal article" date="2022" name="Int. J. Syst. Evol. Microbiol.">
        <title>Granulimonas faecalis gen. nov., sp. nov., and Leptogranulimonas caecicola gen. nov., sp. nov., novel lactate-producing Atopobiaceae bacteria isolated from mouse intestines, and an emended description of the family Atopobiaceae.</title>
        <authorList>
            <person name="Morinaga K."/>
            <person name="Kusada H."/>
            <person name="Sakamoto S."/>
            <person name="Murakami T."/>
            <person name="Toyoda A."/>
            <person name="Mori H."/>
            <person name="Meng X.Y."/>
            <person name="Takashino M."/>
            <person name="Murotomi K."/>
            <person name="Tamaki H."/>
        </authorList>
    </citation>
    <scope>NUCLEOTIDE SEQUENCE</scope>
    <source>
        <strain evidence="11">OPF53</strain>
    </source>
</reference>
<name>A0AAV5B5R8_9ACTN</name>
<comment type="cofactor">
    <cofactor evidence="8">
        <name>Zn(2+)</name>
        <dbReference type="ChEBI" id="CHEBI:29105"/>
    </cofactor>
    <text evidence="8">Binds 1 zinc ion per subunit.</text>
</comment>
<feature type="binding site" evidence="8">
    <location>
        <position position="173"/>
    </location>
    <ligand>
        <name>glycerol</name>
        <dbReference type="ChEBI" id="CHEBI:17754"/>
    </ligand>
</feature>
<dbReference type="GO" id="GO:0046872">
    <property type="term" value="F:metal ion binding"/>
    <property type="evidence" value="ECO:0007669"/>
    <property type="project" value="UniProtKB-KW"/>
</dbReference>
<dbReference type="EC" id="1.1.1.6" evidence="5"/>
<dbReference type="InterPro" id="IPR016205">
    <property type="entry name" value="Glycerol_DH"/>
</dbReference>
<evidence type="ECO:0000313" key="11">
    <source>
        <dbReference type="EMBL" id="GJM55855.1"/>
    </source>
</evidence>
<dbReference type="Gene3D" id="1.20.1090.10">
    <property type="entry name" value="Dehydroquinate synthase-like - alpha domain"/>
    <property type="match status" value="1"/>
</dbReference>
<dbReference type="SUPFAM" id="SSF56796">
    <property type="entry name" value="Dehydroquinate synthase-like"/>
    <property type="match status" value="1"/>
</dbReference>